<dbReference type="AlphaFoldDB" id="A0A8X7SIQ2"/>
<protein>
    <submittedName>
        <fullName evidence="1">Uncharacterized protein</fullName>
    </submittedName>
</protein>
<accession>A0A8X7SIQ2</accession>
<sequence length="73" mass="7974">MRDSNLAGLCLRFGESNGELFATLGGRDRCRSVEESEQRTETVGKDELAILLLSMGGVKTMGDAVDFIIHLRS</sequence>
<dbReference type="OrthoDB" id="10433604at2759"/>
<comment type="caution">
    <text evidence="1">The sequence shown here is derived from an EMBL/GenBank/DDBJ whole genome shotgun (WGS) entry which is preliminary data.</text>
</comment>
<organism evidence="1 2">
    <name type="scientific">Brassica carinata</name>
    <name type="common">Ethiopian mustard</name>
    <name type="synonym">Abyssinian cabbage</name>
    <dbReference type="NCBI Taxonomy" id="52824"/>
    <lineage>
        <taxon>Eukaryota</taxon>
        <taxon>Viridiplantae</taxon>
        <taxon>Streptophyta</taxon>
        <taxon>Embryophyta</taxon>
        <taxon>Tracheophyta</taxon>
        <taxon>Spermatophyta</taxon>
        <taxon>Magnoliopsida</taxon>
        <taxon>eudicotyledons</taxon>
        <taxon>Gunneridae</taxon>
        <taxon>Pentapetalae</taxon>
        <taxon>rosids</taxon>
        <taxon>malvids</taxon>
        <taxon>Brassicales</taxon>
        <taxon>Brassicaceae</taxon>
        <taxon>Brassiceae</taxon>
        <taxon>Brassica</taxon>
    </lineage>
</organism>
<gene>
    <name evidence="1" type="ORF">Bca52824_026510</name>
</gene>
<proteinExistence type="predicted"/>
<evidence type="ECO:0000313" key="2">
    <source>
        <dbReference type="Proteomes" id="UP000886595"/>
    </source>
</evidence>
<dbReference type="Proteomes" id="UP000886595">
    <property type="component" value="Unassembled WGS sequence"/>
</dbReference>
<reference evidence="1 2" key="1">
    <citation type="submission" date="2020-02" db="EMBL/GenBank/DDBJ databases">
        <authorList>
            <person name="Ma Q."/>
            <person name="Huang Y."/>
            <person name="Song X."/>
            <person name="Pei D."/>
        </authorList>
    </citation>
    <scope>NUCLEOTIDE SEQUENCE [LARGE SCALE GENOMIC DNA]</scope>
    <source>
        <strain evidence="1">Sxm20200214</strain>
        <tissue evidence="1">Leaf</tissue>
    </source>
</reference>
<evidence type="ECO:0000313" key="1">
    <source>
        <dbReference type="EMBL" id="KAG2306762.1"/>
    </source>
</evidence>
<keyword evidence="2" id="KW-1185">Reference proteome</keyword>
<dbReference type="EMBL" id="JAAMPC010000006">
    <property type="protein sequence ID" value="KAG2306762.1"/>
    <property type="molecule type" value="Genomic_DNA"/>
</dbReference>
<name>A0A8X7SIQ2_BRACI</name>